<accession>A0AAD9M523</accession>
<evidence type="ECO:0000313" key="1">
    <source>
        <dbReference type="EMBL" id="KAK2028753.1"/>
    </source>
</evidence>
<reference evidence="1" key="1">
    <citation type="submission" date="2021-06" db="EMBL/GenBank/DDBJ databases">
        <title>Comparative genomics, transcriptomics and evolutionary studies reveal genomic signatures of adaptation to plant cell wall in hemibiotrophic fungi.</title>
        <authorList>
            <consortium name="DOE Joint Genome Institute"/>
            <person name="Baroncelli R."/>
            <person name="Diaz J.F."/>
            <person name="Benocci T."/>
            <person name="Peng M."/>
            <person name="Battaglia E."/>
            <person name="Haridas S."/>
            <person name="Andreopoulos W."/>
            <person name="Labutti K."/>
            <person name="Pangilinan J."/>
            <person name="Floch G.L."/>
            <person name="Makela M.R."/>
            <person name="Henrissat B."/>
            <person name="Grigoriev I.V."/>
            <person name="Crouch J.A."/>
            <person name="De Vries R.P."/>
            <person name="Sukno S.A."/>
            <person name="Thon M.R."/>
        </authorList>
    </citation>
    <scope>NUCLEOTIDE SEQUENCE</scope>
    <source>
        <strain evidence="1">MAFF235873</strain>
    </source>
</reference>
<evidence type="ECO:0000313" key="2">
    <source>
        <dbReference type="Proteomes" id="UP001232148"/>
    </source>
</evidence>
<dbReference type="AlphaFoldDB" id="A0AAD9M523"/>
<dbReference type="EMBL" id="MU842873">
    <property type="protein sequence ID" value="KAK2028753.1"/>
    <property type="molecule type" value="Genomic_DNA"/>
</dbReference>
<protein>
    <submittedName>
        <fullName evidence="1">Uncharacterized protein</fullName>
    </submittedName>
</protein>
<dbReference type="Proteomes" id="UP001232148">
    <property type="component" value="Unassembled WGS sequence"/>
</dbReference>
<organism evidence="1 2">
    <name type="scientific">Colletotrichum zoysiae</name>
    <dbReference type="NCBI Taxonomy" id="1216348"/>
    <lineage>
        <taxon>Eukaryota</taxon>
        <taxon>Fungi</taxon>
        <taxon>Dikarya</taxon>
        <taxon>Ascomycota</taxon>
        <taxon>Pezizomycotina</taxon>
        <taxon>Sordariomycetes</taxon>
        <taxon>Hypocreomycetidae</taxon>
        <taxon>Glomerellales</taxon>
        <taxon>Glomerellaceae</taxon>
        <taxon>Colletotrichum</taxon>
        <taxon>Colletotrichum graminicola species complex</taxon>
    </lineage>
</organism>
<gene>
    <name evidence="1" type="ORF">LX32DRAFT_385880</name>
</gene>
<proteinExistence type="predicted"/>
<keyword evidence="2" id="KW-1185">Reference proteome</keyword>
<comment type="caution">
    <text evidence="1">The sequence shown here is derived from an EMBL/GenBank/DDBJ whole genome shotgun (WGS) entry which is preliminary data.</text>
</comment>
<sequence>MKSLGQLIAGCSQHHFEPSFSIVGTGDSSSGTSIVKFKNRIKEMENLGHFEALPIQFETTKKLPVTINLHLQLTSSAAPGNSALPISGFPRSLMHAERHLQRKTPYPRVFQY</sequence>
<name>A0AAD9M523_9PEZI</name>